<dbReference type="InterPro" id="IPR043519">
    <property type="entry name" value="NT_sf"/>
</dbReference>
<sequence length="44" mass="5058">MGSDEIKKILRDYKSVLEDKYHVRTLGIFGSYIHNEQAGDSDLD</sequence>
<organism evidence="1">
    <name type="scientific">marine sediment metagenome</name>
    <dbReference type="NCBI Taxonomy" id="412755"/>
    <lineage>
        <taxon>unclassified sequences</taxon>
        <taxon>metagenomes</taxon>
        <taxon>ecological metagenomes</taxon>
    </lineage>
</organism>
<dbReference type="EMBL" id="BARW01042181">
    <property type="protein sequence ID" value="GAJ20781.1"/>
    <property type="molecule type" value="Genomic_DNA"/>
</dbReference>
<reference evidence="1" key="1">
    <citation type="journal article" date="2014" name="Front. Microbiol.">
        <title>High frequency of phylogenetically diverse reductive dehalogenase-homologous genes in deep subseafloor sedimentary metagenomes.</title>
        <authorList>
            <person name="Kawai M."/>
            <person name="Futagami T."/>
            <person name="Toyoda A."/>
            <person name="Takaki Y."/>
            <person name="Nishi S."/>
            <person name="Hori S."/>
            <person name="Arai W."/>
            <person name="Tsubouchi T."/>
            <person name="Morono Y."/>
            <person name="Uchiyama I."/>
            <person name="Ito T."/>
            <person name="Fujiyama A."/>
            <person name="Inagaki F."/>
            <person name="Takami H."/>
        </authorList>
    </citation>
    <scope>NUCLEOTIDE SEQUENCE</scope>
    <source>
        <strain evidence="1">Expedition CK06-06</strain>
    </source>
</reference>
<dbReference type="AlphaFoldDB" id="X1VTL4"/>
<dbReference type="Gene3D" id="3.30.460.10">
    <property type="entry name" value="Beta Polymerase, domain 2"/>
    <property type="match status" value="1"/>
</dbReference>
<gene>
    <name evidence="1" type="ORF">S12H4_62689</name>
</gene>
<proteinExistence type="predicted"/>
<evidence type="ECO:0008006" key="2">
    <source>
        <dbReference type="Google" id="ProtNLM"/>
    </source>
</evidence>
<comment type="caution">
    <text evidence="1">The sequence shown here is derived from an EMBL/GenBank/DDBJ whole genome shotgun (WGS) entry which is preliminary data.</text>
</comment>
<accession>X1VTL4</accession>
<dbReference type="SUPFAM" id="SSF81301">
    <property type="entry name" value="Nucleotidyltransferase"/>
    <property type="match status" value="1"/>
</dbReference>
<protein>
    <recommendedName>
        <fullName evidence="2">Polymerase nucleotidyl transferase domain-containing protein</fullName>
    </recommendedName>
</protein>
<name>X1VTL4_9ZZZZ</name>
<evidence type="ECO:0000313" key="1">
    <source>
        <dbReference type="EMBL" id="GAJ20781.1"/>
    </source>
</evidence>
<feature type="non-terminal residue" evidence="1">
    <location>
        <position position="44"/>
    </location>
</feature>